<keyword evidence="1" id="KW-0812">Transmembrane</keyword>
<keyword evidence="1" id="KW-1133">Transmembrane helix</keyword>
<reference evidence="3" key="1">
    <citation type="submission" date="2022-03" db="EMBL/GenBank/DDBJ databases">
        <authorList>
            <person name="Woo C.Y."/>
        </authorList>
    </citation>
    <scope>NUCLEOTIDE SEQUENCE</scope>
    <source>
        <strain evidence="3">CYS-02</strain>
    </source>
</reference>
<protein>
    <recommendedName>
        <fullName evidence="2">DUF6868 domain-containing protein</fullName>
    </recommendedName>
</protein>
<dbReference type="Proteomes" id="UP001139447">
    <property type="component" value="Unassembled WGS sequence"/>
</dbReference>
<evidence type="ECO:0000313" key="4">
    <source>
        <dbReference type="Proteomes" id="UP001139447"/>
    </source>
</evidence>
<keyword evidence="1" id="KW-0472">Membrane</keyword>
<evidence type="ECO:0000256" key="1">
    <source>
        <dbReference type="SAM" id="Phobius"/>
    </source>
</evidence>
<feature type="transmembrane region" description="Helical" evidence="1">
    <location>
        <begin position="55"/>
        <end position="79"/>
    </location>
</feature>
<accession>A0A9X1VTA1</accession>
<evidence type="ECO:0000259" key="2">
    <source>
        <dbReference type="Pfam" id="PF21742"/>
    </source>
</evidence>
<comment type="caution">
    <text evidence="3">The sequence shown here is derived from an EMBL/GenBank/DDBJ whole genome shotgun (WGS) entry which is preliminary data.</text>
</comment>
<dbReference type="Pfam" id="PF21742">
    <property type="entry name" value="DUF6868"/>
    <property type="match status" value="1"/>
</dbReference>
<gene>
    <name evidence="3" type="ORF">MMF98_06860</name>
</gene>
<dbReference type="AlphaFoldDB" id="A0A9X1VTA1"/>
<dbReference type="InterPro" id="IPR049220">
    <property type="entry name" value="DUF6868"/>
</dbReference>
<dbReference type="RefSeq" id="WP_243305493.1">
    <property type="nucleotide sequence ID" value="NZ_JALGBI010000001.1"/>
</dbReference>
<feature type="transmembrane region" description="Helical" evidence="1">
    <location>
        <begin position="9"/>
        <end position="35"/>
    </location>
</feature>
<organism evidence="3 4">
    <name type="scientific">Variovorax terrae</name>
    <dbReference type="NCBI Taxonomy" id="2923278"/>
    <lineage>
        <taxon>Bacteria</taxon>
        <taxon>Pseudomonadati</taxon>
        <taxon>Pseudomonadota</taxon>
        <taxon>Betaproteobacteria</taxon>
        <taxon>Burkholderiales</taxon>
        <taxon>Comamonadaceae</taxon>
        <taxon>Variovorax</taxon>
    </lineage>
</organism>
<evidence type="ECO:0000313" key="3">
    <source>
        <dbReference type="EMBL" id="MCJ0762927.1"/>
    </source>
</evidence>
<sequence length="84" mass="9948">MTLQSARDFLLWCLVLNYAILLLWFIAFRFAHAWLFEWHGRWFRLSVEQFDRLHYAGMTLYKVGILLLNLVPFLALCLLGSAGR</sequence>
<feature type="domain" description="DUF6868" evidence="2">
    <location>
        <begin position="1"/>
        <end position="79"/>
    </location>
</feature>
<keyword evidence="4" id="KW-1185">Reference proteome</keyword>
<dbReference type="EMBL" id="JALGBI010000001">
    <property type="protein sequence ID" value="MCJ0762927.1"/>
    <property type="molecule type" value="Genomic_DNA"/>
</dbReference>
<proteinExistence type="predicted"/>
<name>A0A9X1VTA1_9BURK</name>